<sequence length="343" mass="34959">MQITKFTASLLAAAVLAGCGGDNTPHFSSMVTFGDSLSDVGSYAVGNIKTLGGGKFTVNAPDAQNWTEVMANRLHALAQCAAQTGLEGDAALGYAAPITNHPNCTNYAQGGARVTNPIGSGNKATGTASPVRGMTVPVVTQIQNHLAKNNGSFNGSEIVFVHAGGNDVGAALVSLAAGTAPATVLTAVGTAGAELAGYVKNQIVGKGAKYVVVINVPDVSKFPFGLVQSAQAQGLMNTLVTTFNAQLQAGLAGTDVVQVDFYSISRDQAANPAKYGITSATTPACDLSPAKNPLGHVLVCTKANVIPGAIDNLLFADAGHYTPFGYKLMADMVSAELAKRDLM</sequence>
<dbReference type="Gene3D" id="3.40.50.1110">
    <property type="entry name" value="SGNH hydrolase"/>
    <property type="match status" value="1"/>
</dbReference>
<feature type="signal peptide" evidence="2">
    <location>
        <begin position="1"/>
        <end position="17"/>
    </location>
</feature>
<dbReference type="GO" id="GO:0016788">
    <property type="term" value="F:hydrolase activity, acting on ester bonds"/>
    <property type="evidence" value="ECO:0007669"/>
    <property type="project" value="InterPro"/>
</dbReference>
<evidence type="ECO:0000313" key="4">
    <source>
        <dbReference type="Proteomes" id="UP000265955"/>
    </source>
</evidence>
<dbReference type="InterPro" id="IPR001087">
    <property type="entry name" value="GDSL"/>
</dbReference>
<name>A0A3A3FF38_9BURK</name>
<reference evidence="4" key="1">
    <citation type="submission" date="2018-09" db="EMBL/GenBank/DDBJ databases">
        <authorList>
            <person name="Zhu H."/>
        </authorList>
    </citation>
    <scope>NUCLEOTIDE SEQUENCE [LARGE SCALE GENOMIC DNA]</scope>
    <source>
        <strain evidence="4">K1R23-30</strain>
    </source>
</reference>
<feature type="chain" id="PRO_5017176725" description="Phospholipase/lecithinase/hemolysin" evidence="2">
    <location>
        <begin position="18"/>
        <end position="343"/>
    </location>
</feature>
<dbReference type="PROSITE" id="PS51257">
    <property type="entry name" value="PROKAR_LIPOPROTEIN"/>
    <property type="match status" value="1"/>
</dbReference>
<proteinExistence type="predicted"/>
<keyword evidence="2" id="KW-0732">Signal</keyword>
<dbReference type="Proteomes" id="UP000265955">
    <property type="component" value="Unassembled WGS sequence"/>
</dbReference>
<accession>A0A3A3FF38</accession>
<comment type="caution">
    <text evidence="3">The sequence shown here is derived from an EMBL/GenBank/DDBJ whole genome shotgun (WGS) entry which is preliminary data.</text>
</comment>
<evidence type="ECO:0000256" key="1">
    <source>
        <dbReference type="ARBA" id="ARBA00022801"/>
    </source>
</evidence>
<dbReference type="SUPFAM" id="SSF52266">
    <property type="entry name" value="SGNH hydrolase"/>
    <property type="match status" value="1"/>
</dbReference>
<evidence type="ECO:0000256" key="2">
    <source>
        <dbReference type="SAM" id="SignalP"/>
    </source>
</evidence>
<gene>
    <name evidence="3" type="ORF">D3871_24590</name>
</gene>
<keyword evidence="4" id="KW-1185">Reference proteome</keyword>
<dbReference type="InterPro" id="IPR051058">
    <property type="entry name" value="GDSL_Est/Lipase"/>
</dbReference>
<dbReference type="AlphaFoldDB" id="A0A3A3FF38"/>
<dbReference type="Pfam" id="PF00657">
    <property type="entry name" value="Lipase_GDSL"/>
    <property type="match status" value="1"/>
</dbReference>
<keyword evidence="1" id="KW-0378">Hydrolase</keyword>
<dbReference type="InterPro" id="IPR036514">
    <property type="entry name" value="SGNH_hydro_sf"/>
</dbReference>
<dbReference type="PANTHER" id="PTHR45648:SF22">
    <property type="entry name" value="GDSL LIPASE_ACYLHYDROLASE FAMILY PROTEIN (AFU_ORTHOLOGUE AFUA_4G14700)"/>
    <property type="match status" value="1"/>
</dbReference>
<protein>
    <recommendedName>
        <fullName evidence="5">Phospholipase/lecithinase/hemolysin</fullName>
    </recommendedName>
</protein>
<dbReference type="RefSeq" id="WP_119771758.1">
    <property type="nucleotide sequence ID" value="NZ_QYUO01000003.1"/>
</dbReference>
<dbReference type="PANTHER" id="PTHR45648">
    <property type="entry name" value="GDSL LIPASE/ACYLHYDROLASE FAMILY PROTEIN (AFU_ORTHOLOGUE AFUA_4G14700)"/>
    <property type="match status" value="1"/>
</dbReference>
<evidence type="ECO:0008006" key="5">
    <source>
        <dbReference type="Google" id="ProtNLM"/>
    </source>
</evidence>
<evidence type="ECO:0000313" key="3">
    <source>
        <dbReference type="EMBL" id="RJF91860.1"/>
    </source>
</evidence>
<organism evidence="3 4">
    <name type="scientific">Noviherbaspirillum saxi</name>
    <dbReference type="NCBI Taxonomy" id="2320863"/>
    <lineage>
        <taxon>Bacteria</taxon>
        <taxon>Pseudomonadati</taxon>
        <taxon>Pseudomonadota</taxon>
        <taxon>Betaproteobacteria</taxon>
        <taxon>Burkholderiales</taxon>
        <taxon>Oxalobacteraceae</taxon>
        <taxon>Noviherbaspirillum</taxon>
    </lineage>
</organism>
<dbReference type="EMBL" id="QYUO01000003">
    <property type="protein sequence ID" value="RJF91860.1"/>
    <property type="molecule type" value="Genomic_DNA"/>
</dbReference>
<dbReference type="CDD" id="cd01847">
    <property type="entry name" value="Triacylglycerol_lipase_like"/>
    <property type="match status" value="1"/>
</dbReference>
<dbReference type="OrthoDB" id="5292073at2"/>